<protein>
    <submittedName>
        <fullName evidence="2">Uncharacterized protein</fullName>
    </submittedName>
</protein>
<keyword evidence="1" id="KW-0472">Membrane</keyword>
<dbReference type="KEGG" id="aoy:EOV40_006175"/>
<keyword evidence="1" id="KW-0812">Transmembrane</keyword>
<dbReference type="NCBIfam" id="TIGR03382">
    <property type="entry name" value="GC_trans_RRR"/>
    <property type="match status" value="1"/>
</dbReference>
<gene>
    <name evidence="2" type="ORF">EOV40_006175</name>
</gene>
<dbReference type="AlphaFoldDB" id="A0A5B9GIM4"/>
<dbReference type="InterPro" id="IPR017756">
    <property type="entry name" value="TM_Gly-Cys-Arg_CS"/>
</dbReference>
<evidence type="ECO:0000313" key="2">
    <source>
        <dbReference type="EMBL" id="QEE85349.1"/>
    </source>
</evidence>
<dbReference type="EMBL" id="CP042808">
    <property type="protein sequence ID" value="QEE85349.1"/>
    <property type="molecule type" value="Genomic_DNA"/>
</dbReference>
<keyword evidence="3" id="KW-1185">Reference proteome</keyword>
<dbReference type="Proteomes" id="UP000287027">
    <property type="component" value="Chromosome"/>
</dbReference>
<organism evidence="2 3">
    <name type="scientific">Acetobacter oryzoeni</name>
    <dbReference type="NCBI Taxonomy" id="2500548"/>
    <lineage>
        <taxon>Bacteria</taxon>
        <taxon>Pseudomonadati</taxon>
        <taxon>Pseudomonadota</taxon>
        <taxon>Alphaproteobacteria</taxon>
        <taxon>Acetobacterales</taxon>
        <taxon>Acetobacteraceae</taxon>
        <taxon>Acetobacter</taxon>
    </lineage>
</organism>
<keyword evidence="1" id="KW-1133">Transmembrane helix</keyword>
<feature type="transmembrane region" description="Helical" evidence="1">
    <location>
        <begin position="12"/>
        <end position="29"/>
    </location>
</feature>
<evidence type="ECO:0000313" key="3">
    <source>
        <dbReference type="Proteomes" id="UP000287027"/>
    </source>
</evidence>
<dbReference type="RefSeq" id="WP_128105347.1">
    <property type="nucleotide sequence ID" value="NZ_CP042808.1"/>
</dbReference>
<accession>A0A5B9GIM4</accession>
<name>A0A5B9GIM4_9PROT</name>
<sequence>MAHATDQQGCSVVGAGIAAPISVLSLLWVQGRNPVKDLHEAFVSLQLF</sequence>
<evidence type="ECO:0000256" key="1">
    <source>
        <dbReference type="SAM" id="Phobius"/>
    </source>
</evidence>
<reference evidence="2 3" key="1">
    <citation type="submission" date="2019-08" db="EMBL/GenBank/DDBJ databases">
        <title>Acetobacter oryzioeni sp. nov., isolated from Korean rice wine vinegar.</title>
        <authorList>
            <person name="Baek J.H."/>
            <person name="Kim K.H."/>
            <person name="Jeon C.O."/>
            <person name="Han D.M."/>
        </authorList>
    </citation>
    <scope>NUCLEOTIDE SEQUENCE [LARGE SCALE GENOMIC DNA]</scope>
    <source>
        <strain evidence="2 3">B6</strain>
    </source>
</reference>
<proteinExistence type="predicted"/>